<dbReference type="Pfam" id="PF05930">
    <property type="entry name" value="Phage_AlpA"/>
    <property type="match status" value="1"/>
</dbReference>
<dbReference type="EMBL" id="LT629689">
    <property type="protein sequence ID" value="SDG24516.1"/>
    <property type="molecule type" value="Genomic_DNA"/>
</dbReference>
<protein>
    <submittedName>
        <fullName evidence="2">AlpA family phage regulatory protein</fullName>
    </submittedName>
    <submittedName>
        <fullName evidence="1">Transcriptional regulator, AlpA family</fullName>
    </submittedName>
</protein>
<reference evidence="2 4" key="2">
    <citation type="submission" date="2019-06" db="EMBL/GenBank/DDBJ databases">
        <title>Pseudomonas bimorpha sp. nov. isolated from bovine raw milk and skim milk concentrate.</title>
        <authorList>
            <person name="Hofmann K."/>
            <person name="Huptas C."/>
            <person name="Doll E."/>
            <person name="Scherer S."/>
            <person name="Wenning M."/>
        </authorList>
    </citation>
    <scope>NUCLEOTIDE SEQUENCE [LARGE SCALE GENOMIC DNA]</scope>
    <source>
        <strain evidence="2 4">DSM 17835</strain>
    </source>
</reference>
<proteinExistence type="predicted"/>
<dbReference type="Proteomes" id="UP000182858">
    <property type="component" value="Chromosome I"/>
</dbReference>
<evidence type="ECO:0000313" key="4">
    <source>
        <dbReference type="Proteomes" id="UP000317951"/>
    </source>
</evidence>
<dbReference type="InterPro" id="IPR010260">
    <property type="entry name" value="AlpA"/>
</dbReference>
<dbReference type="AlphaFoldDB" id="A0A5C5QEW0"/>
<name>A0A5C5QEW0_9PSED</name>
<dbReference type="RefSeq" id="WP_081480316.1">
    <property type="nucleotide sequence ID" value="NZ_LT629689.1"/>
</dbReference>
<accession>A0A5C5QEW0</accession>
<dbReference type="OrthoDB" id="8455288at2"/>
<reference evidence="1 3" key="1">
    <citation type="submission" date="2016-10" db="EMBL/GenBank/DDBJ databases">
        <authorList>
            <person name="Varghese N."/>
            <person name="Submissions S."/>
        </authorList>
    </citation>
    <scope>NUCLEOTIDE SEQUENCE [LARGE SCALE GENOMIC DNA]</scope>
    <source>
        <strain evidence="1 3">DSM 17835</strain>
    </source>
</reference>
<evidence type="ECO:0000313" key="1">
    <source>
        <dbReference type="EMBL" id="SDG24516.1"/>
    </source>
</evidence>
<keyword evidence="3" id="KW-1185">Reference proteome</keyword>
<evidence type="ECO:0000313" key="3">
    <source>
        <dbReference type="Proteomes" id="UP000182858"/>
    </source>
</evidence>
<dbReference type="GeneID" id="78556708"/>
<dbReference type="PANTHER" id="PTHR36154">
    <property type="entry name" value="DNA-BINDING TRANSCRIPTIONAL ACTIVATOR ALPA"/>
    <property type="match status" value="1"/>
</dbReference>
<organism evidence="2 4">
    <name type="scientific">Pseudomonas extremaustralis</name>
    <dbReference type="NCBI Taxonomy" id="359110"/>
    <lineage>
        <taxon>Bacteria</taxon>
        <taxon>Pseudomonadati</taxon>
        <taxon>Pseudomonadota</taxon>
        <taxon>Gammaproteobacteria</taxon>
        <taxon>Pseudomonadales</taxon>
        <taxon>Pseudomonadaceae</taxon>
        <taxon>Pseudomonas</taxon>
    </lineage>
</organism>
<evidence type="ECO:0000313" key="2">
    <source>
        <dbReference type="EMBL" id="TWS03811.1"/>
    </source>
</evidence>
<dbReference type="EMBL" id="VFET01000011">
    <property type="protein sequence ID" value="TWS03811.1"/>
    <property type="molecule type" value="Genomic_DNA"/>
</dbReference>
<dbReference type="InterPro" id="IPR052931">
    <property type="entry name" value="Prophage_regulatory_activator"/>
</dbReference>
<dbReference type="PANTHER" id="PTHR36154:SF1">
    <property type="entry name" value="DNA-BINDING TRANSCRIPTIONAL ACTIVATOR ALPA"/>
    <property type="match status" value="1"/>
</dbReference>
<gene>
    <name evidence="2" type="ORF">FIV36_14855</name>
    <name evidence="1" type="ORF">SAMN05216591_5391</name>
</gene>
<dbReference type="Gene3D" id="1.10.238.160">
    <property type="match status" value="1"/>
</dbReference>
<dbReference type="Proteomes" id="UP000317951">
    <property type="component" value="Unassembled WGS sequence"/>
</dbReference>
<sequence>MEREDERTAIATSDAREAVLRIKQVIGRLGVARSTIYDWMNPRSPRHDQEFPLPIRLSSVTGRGAIGWLESDICRWIESRLSVVPGGGGGRNV</sequence>